<proteinExistence type="predicted"/>
<sequence>MEKMITVQELADALNVSVKTIYEWNSLGTGPAYVKAGGGVRFRPSEVERWLNSRPIAPRSRAHHDRR</sequence>
<dbReference type="EMBL" id="JASCIQ010000001">
    <property type="protein sequence ID" value="MDI3402493.1"/>
    <property type="molecule type" value="Genomic_DNA"/>
</dbReference>
<dbReference type="RefSeq" id="WP_282540440.1">
    <property type="nucleotide sequence ID" value="NZ_JASCIQ010000001.1"/>
</dbReference>
<dbReference type="InterPro" id="IPR036388">
    <property type="entry name" value="WH-like_DNA-bd_sf"/>
</dbReference>
<dbReference type="Proteomes" id="UP001223978">
    <property type="component" value="Unassembled WGS sequence"/>
</dbReference>
<protein>
    <submittedName>
        <fullName evidence="2">Helix-turn-helix domain-containing protein</fullName>
    </submittedName>
</protein>
<comment type="caution">
    <text evidence="2">The sequence shown here is derived from an EMBL/GenBank/DDBJ whole genome shotgun (WGS) entry which is preliminary data.</text>
</comment>
<dbReference type="Gene3D" id="1.10.10.10">
    <property type="entry name" value="Winged helix-like DNA-binding domain superfamily/Winged helix DNA-binding domain"/>
    <property type="match status" value="1"/>
</dbReference>
<feature type="domain" description="Helix-turn-helix" evidence="1">
    <location>
        <begin position="5"/>
        <end position="54"/>
    </location>
</feature>
<evidence type="ECO:0000259" key="1">
    <source>
        <dbReference type="Pfam" id="PF12728"/>
    </source>
</evidence>
<dbReference type="SUPFAM" id="SSF46955">
    <property type="entry name" value="Putative DNA-binding domain"/>
    <property type="match status" value="1"/>
</dbReference>
<evidence type="ECO:0000313" key="2">
    <source>
        <dbReference type="EMBL" id="MDI3402493.1"/>
    </source>
</evidence>
<gene>
    <name evidence="2" type="ORF">QIS96_01390</name>
</gene>
<reference evidence="2 3" key="1">
    <citation type="submission" date="2023-05" db="EMBL/GenBank/DDBJ databases">
        <title>Draft genome sequence of Streptomyces sp. B-S-A6 isolated from a cave soil in Thailand.</title>
        <authorList>
            <person name="Chamroensaksri N."/>
            <person name="Muangham S."/>
        </authorList>
    </citation>
    <scope>NUCLEOTIDE SEQUENCE [LARGE SCALE GENOMIC DNA]</scope>
    <source>
        <strain evidence="2 3">B-S-A6</strain>
    </source>
</reference>
<evidence type="ECO:0000313" key="3">
    <source>
        <dbReference type="Proteomes" id="UP001223978"/>
    </source>
</evidence>
<dbReference type="NCBIfam" id="TIGR01764">
    <property type="entry name" value="excise"/>
    <property type="match status" value="1"/>
</dbReference>
<name>A0ABT6S372_9ACTN</name>
<dbReference type="Pfam" id="PF12728">
    <property type="entry name" value="HTH_17"/>
    <property type="match status" value="1"/>
</dbReference>
<accession>A0ABT6S372</accession>
<keyword evidence="3" id="KW-1185">Reference proteome</keyword>
<dbReference type="InterPro" id="IPR010093">
    <property type="entry name" value="SinI_DNA-bd"/>
</dbReference>
<dbReference type="InterPro" id="IPR041657">
    <property type="entry name" value="HTH_17"/>
</dbReference>
<dbReference type="InterPro" id="IPR009061">
    <property type="entry name" value="DNA-bd_dom_put_sf"/>
</dbReference>
<organism evidence="2 3">
    <name type="scientific">Streptomyces cavernicola</name>
    <dbReference type="NCBI Taxonomy" id="3043613"/>
    <lineage>
        <taxon>Bacteria</taxon>
        <taxon>Bacillati</taxon>
        <taxon>Actinomycetota</taxon>
        <taxon>Actinomycetes</taxon>
        <taxon>Kitasatosporales</taxon>
        <taxon>Streptomycetaceae</taxon>
        <taxon>Streptomyces</taxon>
    </lineage>
</organism>